<organism evidence="16 17">
    <name type="scientific">Rhizopogon vinicolor AM-OR11-026</name>
    <dbReference type="NCBI Taxonomy" id="1314800"/>
    <lineage>
        <taxon>Eukaryota</taxon>
        <taxon>Fungi</taxon>
        <taxon>Dikarya</taxon>
        <taxon>Basidiomycota</taxon>
        <taxon>Agaricomycotina</taxon>
        <taxon>Agaricomycetes</taxon>
        <taxon>Agaricomycetidae</taxon>
        <taxon>Boletales</taxon>
        <taxon>Suillineae</taxon>
        <taxon>Rhizopogonaceae</taxon>
        <taxon>Rhizopogon</taxon>
    </lineage>
</organism>
<dbReference type="OrthoDB" id="2789670at2759"/>
<dbReference type="InterPro" id="IPR002401">
    <property type="entry name" value="Cyt_P450_E_grp-I"/>
</dbReference>
<dbReference type="EMBL" id="KV448319">
    <property type="protein sequence ID" value="OAX37990.1"/>
    <property type="molecule type" value="Genomic_DNA"/>
</dbReference>
<feature type="binding site" description="axial binding residue" evidence="14">
    <location>
        <position position="433"/>
    </location>
    <ligand>
        <name>heme</name>
        <dbReference type="ChEBI" id="CHEBI:30413"/>
    </ligand>
    <ligandPart>
        <name>Fe</name>
        <dbReference type="ChEBI" id="CHEBI:18248"/>
    </ligandPart>
</feature>
<evidence type="ECO:0000256" key="3">
    <source>
        <dbReference type="ARBA" id="ARBA00004406"/>
    </source>
</evidence>
<evidence type="ECO:0000256" key="14">
    <source>
        <dbReference type="PIRSR" id="PIRSR602401-1"/>
    </source>
</evidence>
<evidence type="ECO:0000256" key="6">
    <source>
        <dbReference type="ARBA" id="ARBA00022617"/>
    </source>
</evidence>
<keyword evidence="12 15" id="KW-0503">Monooxygenase</keyword>
<keyword evidence="7 14" id="KW-0479">Metal-binding</keyword>
<dbReference type="InParanoid" id="A0A1B7MZF7"/>
<protein>
    <submittedName>
        <fullName evidence="16">Cytochrome P450</fullName>
    </submittedName>
</protein>
<sequence length="514" mass="57429">MFDGGPKLYLATSALALAVLGCCRKYLGNDSHPPLPPGPNPLPILGNVLSLDTRIWLSFTSWKSTYGDIIHVRLFNKNVVVVNSEEVAKDLFDGNSSIYSDRPHSSVYAPFGTDFNIAFLPYGDMWRLHRRIFHQAFRPVAVPAYHAVQLRCAHKMLSRLLQDPANYKSHLQMFSASVVLSLVYDYEPKAADDEFVHIMEKFAGLLVDCLTPLNTTVMEAFPFLLQIPTWFPGSIYKRASVNILKAGYDVKEIPFKYTKEKMATGQAGPCLVVDSLSRMNGFEDDAITDAVKASASVAYTAGSETTSATLLVFLLAMVLNPDVQAKVQAEIDRVIGNDRLPEFDDRAAMPYLEAVMRESLRWNTVAPLGLPHATTTSHIYKGYYIPKVFRAMTNNEEKYPNPQEFKPERFLQEDGSLSNDRMPLAFGWGRRICVGQHVADASLWIAMASFLAAFSVHNAIDTHGKEIPIVPKFTTGLVVQPEKFPCRIVPRFSTKMLSRMTGLGSFAQHRISEF</sequence>
<keyword evidence="17" id="KW-1185">Reference proteome</keyword>
<evidence type="ECO:0000256" key="9">
    <source>
        <dbReference type="ARBA" id="ARBA00022848"/>
    </source>
</evidence>
<evidence type="ECO:0000256" key="5">
    <source>
        <dbReference type="ARBA" id="ARBA00010617"/>
    </source>
</evidence>
<keyword evidence="11 14" id="KW-0408">Iron</keyword>
<dbReference type="AlphaFoldDB" id="A0A1B7MZF7"/>
<name>A0A1B7MZF7_9AGAM</name>
<evidence type="ECO:0000256" key="13">
    <source>
        <dbReference type="ARBA" id="ARBA00023136"/>
    </source>
</evidence>
<keyword evidence="8" id="KW-0256">Endoplasmic reticulum</keyword>
<dbReference type="GO" id="GO:0005506">
    <property type="term" value="F:iron ion binding"/>
    <property type="evidence" value="ECO:0007669"/>
    <property type="project" value="InterPro"/>
</dbReference>
<evidence type="ECO:0000313" key="17">
    <source>
        <dbReference type="Proteomes" id="UP000092154"/>
    </source>
</evidence>
<dbReference type="PROSITE" id="PS51257">
    <property type="entry name" value="PROKAR_LIPOPROTEIN"/>
    <property type="match status" value="1"/>
</dbReference>
<keyword evidence="13" id="KW-0472">Membrane</keyword>
<dbReference type="CDD" id="cd11065">
    <property type="entry name" value="CYP64-like"/>
    <property type="match status" value="1"/>
</dbReference>
<evidence type="ECO:0000256" key="1">
    <source>
        <dbReference type="ARBA" id="ARBA00001971"/>
    </source>
</evidence>
<evidence type="ECO:0000256" key="8">
    <source>
        <dbReference type="ARBA" id="ARBA00022824"/>
    </source>
</evidence>
<dbReference type="GO" id="GO:0004497">
    <property type="term" value="F:monooxygenase activity"/>
    <property type="evidence" value="ECO:0007669"/>
    <property type="project" value="UniProtKB-KW"/>
</dbReference>
<dbReference type="PANTHER" id="PTHR46300">
    <property type="entry name" value="P450, PUTATIVE (EUROFUNG)-RELATED-RELATED"/>
    <property type="match status" value="1"/>
</dbReference>
<comment type="similarity">
    <text evidence="5 15">Belongs to the cytochrome P450 family.</text>
</comment>
<dbReference type="InterPro" id="IPR036396">
    <property type="entry name" value="Cyt_P450_sf"/>
</dbReference>
<keyword evidence="10 15" id="KW-0560">Oxidoreductase</keyword>
<evidence type="ECO:0000256" key="7">
    <source>
        <dbReference type="ARBA" id="ARBA00022723"/>
    </source>
</evidence>
<dbReference type="GO" id="GO:0016705">
    <property type="term" value="F:oxidoreductase activity, acting on paired donors, with incorporation or reduction of molecular oxygen"/>
    <property type="evidence" value="ECO:0007669"/>
    <property type="project" value="InterPro"/>
</dbReference>
<evidence type="ECO:0000313" key="16">
    <source>
        <dbReference type="EMBL" id="OAX37990.1"/>
    </source>
</evidence>
<dbReference type="PRINTS" id="PR00463">
    <property type="entry name" value="EP450I"/>
</dbReference>
<dbReference type="InterPro" id="IPR050364">
    <property type="entry name" value="Cytochrome_P450_fung"/>
</dbReference>
<evidence type="ECO:0000256" key="10">
    <source>
        <dbReference type="ARBA" id="ARBA00023002"/>
    </source>
</evidence>
<dbReference type="InterPro" id="IPR001128">
    <property type="entry name" value="Cyt_P450"/>
</dbReference>
<evidence type="ECO:0000256" key="4">
    <source>
        <dbReference type="ARBA" id="ARBA00005179"/>
    </source>
</evidence>
<evidence type="ECO:0000256" key="15">
    <source>
        <dbReference type="RuleBase" id="RU000461"/>
    </source>
</evidence>
<comment type="subcellular location">
    <subcellularLocation>
        <location evidence="3">Endoplasmic reticulum membrane</location>
        <topology evidence="3">Peripheral membrane protein</topology>
    </subcellularLocation>
    <subcellularLocation>
        <location evidence="2">Microsome membrane</location>
        <topology evidence="2">Peripheral membrane protein</topology>
    </subcellularLocation>
</comment>
<dbReference type="PANTHER" id="PTHR46300:SF7">
    <property type="entry name" value="P450, PUTATIVE (EUROFUNG)-RELATED"/>
    <property type="match status" value="1"/>
</dbReference>
<comment type="pathway">
    <text evidence="4">Secondary metabolite biosynthesis.</text>
</comment>
<gene>
    <name evidence="16" type="ORF">K503DRAFT_792697</name>
</gene>
<reference evidence="16 17" key="1">
    <citation type="submission" date="2016-06" db="EMBL/GenBank/DDBJ databases">
        <title>Comparative genomics of the ectomycorrhizal sister species Rhizopogon vinicolor and Rhizopogon vesiculosus (Basidiomycota: Boletales) reveals a divergence of the mating type B locus.</title>
        <authorList>
            <consortium name="DOE Joint Genome Institute"/>
            <person name="Mujic A.B."/>
            <person name="Kuo A."/>
            <person name="Tritt A."/>
            <person name="Lipzen A."/>
            <person name="Chen C."/>
            <person name="Johnson J."/>
            <person name="Sharma A."/>
            <person name="Barry K."/>
            <person name="Grigoriev I.V."/>
            <person name="Spatafora J.W."/>
        </authorList>
    </citation>
    <scope>NUCLEOTIDE SEQUENCE [LARGE SCALE GENOMIC DNA]</scope>
    <source>
        <strain evidence="16 17">AM-OR11-026</strain>
    </source>
</reference>
<evidence type="ECO:0000256" key="2">
    <source>
        <dbReference type="ARBA" id="ARBA00004174"/>
    </source>
</evidence>
<keyword evidence="6 14" id="KW-0349">Heme</keyword>
<dbReference type="InterPro" id="IPR017972">
    <property type="entry name" value="Cyt_P450_CS"/>
</dbReference>
<dbReference type="Gene3D" id="1.10.630.10">
    <property type="entry name" value="Cytochrome P450"/>
    <property type="match status" value="1"/>
</dbReference>
<accession>A0A1B7MZF7</accession>
<dbReference type="Proteomes" id="UP000092154">
    <property type="component" value="Unassembled WGS sequence"/>
</dbReference>
<keyword evidence="9" id="KW-0492">Microsome</keyword>
<dbReference type="Pfam" id="PF00067">
    <property type="entry name" value="p450"/>
    <property type="match status" value="1"/>
</dbReference>
<dbReference type="GO" id="GO:0005789">
    <property type="term" value="C:endoplasmic reticulum membrane"/>
    <property type="evidence" value="ECO:0007669"/>
    <property type="project" value="UniProtKB-SubCell"/>
</dbReference>
<evidence type="ECO:0000256" key="11">
    <source>
        <dbReference type="ARBA" id="ARBA00023004"/>
    </source>
</evidence>
<dbReference type="PROSITE" id="PS00086">
    <property type="entry name" value="CYTOCHROME_P450"/>
    <property type="match status" value="1"/>
</dbReference>
<dbReference type="PRINTS" id="PR00385">
    <property type="entry name" value="P450"/>
</dbReference>
<dbReference type="GO" id="GO:0020037">
    <property type="term" value="F:heme binding"/>
    <property type="evidence" value="ECO:0007669"/>
    <property type="project" value="InterPro"/>
</dbReference>
<dbReference type="FunFam" id="1.10.630.10:FF:000238">
    <property type="entry name" value="Cytochrome P450 2A6"/>
    <property type="match status" value="1"/>
</dbReference>
<dbReference type="STRING" id="1314800.A0A1B7MZF7"/>
<evidence type="ECO:0000256" key="12">
    <source>
        <dbReference type="ARBA" id="ARBA00023033"/>
    </source>
</evidence>
<comment type="cofactor">
    <cofactor evidence="1 14">
        <name>heme</name>
        <dbReference type="ChEBI" id="CHEBI:30413"/>
    </cofactor>
</comment>
<proteinExistence type="inferred from homology"/>
<dbReference type="SUPFAM" id="SSF48264">
    <property type="entry name" value="Cytochrome P450"/>
    <property type="match status" value="1"/>
</dbReference>